<name>A0A839R1A0_9MICO</name>
<evidence type="ECO:0000259" key="3">
    <source>
        <dbReference type="Pfam" id="PF01156"/>
    </source>
</evidence>
<accession>A0A839R1A0</accession>
<proteinExistence type="predicted"/>
<organism evidence="4 5">
    <name type="scientific">Helcobacillus massiliensis</name>
    <dbReference type="NCBI Taxonomy" id="521392"/>
    <lineage>
        <taxon>Bacteria</taxon>
        <taxon>Bacillati</taxon>
        <taxon>Actinomycetota</taxon>
        <taxon>Actinomycetes</taxon>
        <taxon>Micrococcales</taxon>
        <taxon>Dermabacteraceae</taxon>
        <taxon>Helcobacillus</taxon>
    </lineage>
</organism>
<dbReference type="Proteomes" id="UP000568050">
    <property type="component" value="Unassembled WGS sequence"/>
</dbReference>
<reference evidence="4 5" key="1">
    <citation type="submission" date="2020-08" db="EMBL/GenBank/DDBJ databases">
        <title>Sequencing the genomes of 1000 actinobacteria strains.</title>
        <authorList>
            <person name="Klenk H.-P."/>
        </authorList>
    </citation>
    <scope>NUCLEOTIDE SEQUENCE [LARGE SCALE GENOMIC DNA]</scope>
    <source>
        <strain evidence="4 5">DSM 23040</strain>
    </source>
</reference>
<dbReference type="GO" id="GO:0006152">
    <property type="term" value="P:purine nucleoside catabolic process"/>
    <property type="evidence" value="ECO:0007669"/>
    <property type="project" value="TreeGrafter"/>
</dbReference>
<evidence type="ECO:0000256" key="2">
    <source>
        <dbReference type="ARBA" id="ARBA00023295"/>
    </source>
</evidence>
<dbReference type="GO" id="GO:0008477">
    <property type="term" value="F:purine nucleosidase activity"/>
    <property type="evidence" value="ECO:0007669"/>
    <property type="project" value="UniProtKB-EC"/>
</dbReference>
<dbReference type="EMBL" id="JACHWP010000001">
    <property type="protein sequence ID" value="MBB3022256.1"/>
    <property type="molecule type" value="Genomic_DNA"/>
</dbReference>
<evidence type="ECO:0000313" key="5">
    <source>
        <dbReference type="Proteomes" id="UP000568050"/>
    </source>
</evidence>
<dbReference type="InterPro" id="IPR001910">
    <property type="entry name" value="Inosine/uridine_hydrolase_dom"/>
</dbReference>
<comment type="caution">
    <text evidence="4">The sequence shown here is derived from an EMBL/GenBank/DDBJ whole genome shotgun (WGS) entry which is preliminary data.</text>
</comment>
<dbReference type="PANTHER" id="PTHR12304:SF4">
    <property type="entry name" value="URIDINE NUCLEOSIDASE"/>
    <property type="match status" value="1"/>
</dbReference>
<keyword evidence="2 4" id="KW-0326">Glycosidase</keyword>
<gene>
    <name evidence="4" type="ORF">FHX50_000504</name>
</gene>
<dbReference type="PANTHER" id="PTHR12304">
    <property type="entry name" value="INOSINE-URIDINE PREFERRING NUCLEOSIDE HYDROLASE"/>
    <property type="match status" value="1"/>
</dbReference>
<dbReference type="SUPFAM" id="SSF53590">
    <property type="entry name" value="Nucleoside hydrolase"/>
    <property type="match status" value="1"/>
</dbReference>
<evidence type="ECO:0000313" key="4">
    <source>
        <dbReference type="EMBL" id="MBB3022256.1"/>
    </source>
</evidence>
<dbReference type="InterPro" id="IPR023186">
    <property type="entry name" value="IUNH"/>
</dbReference>
<keyword evidence="5" id="KW-1185">Reference proteome</keyword>
<dbReference type="RefSeq" id="WP_183374144.1">
    <property type="nucleotide sequence ID" value="NZ_CBCSFZ010000005.1"/>
</dbReference>
<feature type="domain" description="Inosine/uridine-preferring nucleoside hydrolase" evidence="3">
    <location>
        <begin position="6"/>
        <end position="301"/>
    </location>
</feature>
<dbReference type="Pfam" id="PF01156">
    <property type="entry name" value="IU_nuc_hydro"/>
    <property type="match status" value="1"/>
</dbReference>
<protein>
    <submittedName>
        <fullName evidence="4">Purine nucleosidase</fullName>
        <ecNumber evidence="4">3.2.2.1</ecNumber>
    </submittedName>
</protein>
<keyword evidence="1 4" id="KW-0378">Hydrolase</keyword>
<dbReference type="GO" id="GO:0005829">
    <property type="term" value="C:cytosol"/>
    <property type="evidence" value="ECO:0007669"/>
    <property type="project" value="TreeGrafter"/>
</dbReference>
<dbReference type="Gene3D" id="3.90.245.10">
    <property type="entry name" value="Ribonucleoside hydrolase-like"/>
    <property type="match status" value="1"/>
</dbReference>
<dbReference type="AlphaFoldDB" id="A0A839R1A0"/>
<evidence type="ECO:0000256" key="1">
    <source>
        <dbReference type="ARBA" id="ARBA00022801"/>
    </source>
</evidence>
<dbReference type="CDD" id="cd02650">
    <property type="entry name" value="nuc_hydro_CaPnhB"/>
    <property type="match status" value="1"/>
</dbReference>
<dbReference type="EC" id="3.2.2.1" evidence="4"/>
<sequence length="318" mass="33080">MSAHKIYLDCDPGIDDALAIGYLLAAEDVDLLGIGTVSGNTNAAQGATNALALLELAGRTEVPVAVGSNDFLHGNYDGGAPHVHGARGAGAAELPAPSASPVEESAVDMLLRLSHDHAGELHIIAVGPLTNIARAVEKDPTLPRRVARVTIMGGAALVPGNVSQAAEANIKHDPEGAQVVFGAPWDITVVPLDVTLTNTFEEEDRQALAASGQFGRHVAEMLDYYFQFYVGFYGRRAAALHDPLAAAIAVEGISAAVAPIVRVRVDCTTGTQRGRVICDLPSDVPVESIPDTPGANVAVVLRTTSDLAPQLREALVSL</sequence>
<dbReference type="InterPro" id="IPR036452">
    <property type="entry name" value="Ribo_hydro-like"/>
</dbReference>